<gene>
    <name evidence="1" type="ORF">EGH23_18690</name>
</gene>
<protein>
    <submittedName>
        <fullName evidence="1">Uncharacterized protein</fullName>
    </submittedName>
</protein>
<dbReference type="RefSeq" id="WP_220581503.1">
    <property type="nucleotide sequence ID" value="NZ_RKLT01000012.1"/>
</dbReference>
<dbReference type="Proteomes" id="UP001430455">
    <property type="component" value="Unassembled WGS sequence"/>
</dbReference>
<proteinExistence type="predicted"/>
<name>A0AAW4PFX5_9EURY</name>
<keyword evidence="2" id="KW-1185">Reference proteome</keyword>
<dbReference type="AlphaFoldDB" id="A0AAW4PFX5"/>
<organism evidence="1 2">
    <name type="scientific">Haloarcula nitratireducens</name>
    <dbReference type="NCBI Taxonomy" id="2487749"/>
    <lineage>
        <taxon>Archaea</taxon>
        <taxon>Methanobacteriati</taxon>
        <taxon>Methanobacteriota</taxon>
        <taxon>Stenosarchaea group</taxon>
        <taxon>Halobacteria</taxon>
        <taxon>Halobacteriales</taxon>
        <taxon>Haloarculaceae</taxon>
        <taxon>Haloarcula</taxon>
    </lineage>
</organism>
<evidence type="ECO:0000313" key="2">
    <source>
        <dbReference type="Proteomes" id="UP001430455"/>
    </source>
</evidence>
<sequence length="93" mass="10098">MTITLDQVELPNGATVRTGSTIVVLSTLTQFRGNPGLGTERKVNEILVAEGRETDLDGDVLISFEQSQEPLSQIRLKQLAYGVENGEIVLGEK</sequence>
<accession>A0AAW4PFX5</accession>
<dbReference type="EMBL" id="RKLT01000012">
    <property type="protein sequence ID" value="MBX0296910.1"/>
    <property type="molecule type" value="Genomic_DNA"/>
</dbReference>
<comment type="caution">
    <text evidence="1">The sequence shown here is derived from an EMBL/GenBank/DDBJ whole genome shotgun (WGS) entry which is preliminary data.</text>
</comment>
<reference evidence="1 2" key="1">
    <citation type="submission" date="2021-06" db="EMBL/GenBank/DDBJ databases">
        <title>Halomicroarcula sp. a new haloarchaeum isolated from saline soil.</title>
        <authorList>
            <person name="Duran-Viseras A."/>
            <person name="Sanchez-Porro C."/>
            <person name="Ventosa A."/>
        </authorList>
    </citation>
    <scope>NUCLEOTIDE SEQUENCE [LARGE SCALE GENOMIC DNA]</scope>
    <source>
        <strain evidence="1 2">F27</strain>
    </source>
</reference>
<evidence type="ECO:0000313" key="1">
    <source>
        <dbReference type="EMBL" id="MBX0296910.1"/>
    </source>
</evidence>